<dbReference type="PROSITE" id="PS51257">
    <property type="entry name" value="PROKAR_LIPOPROTEIN"/>
    <property type="match status" value="1"/>
</dbReference>
<gene>
    <name evidence="3" type="ORF">GQR91_12885</name>
    <name evidence="4" type="ORF">SAMN05216557_106194</name>
</gene>
<keyword evidence="2" id="KW-0812">Transmembrane</keyword>
<protein>
    <submittedName>
        <fullName evidence="3">Efflux transporter outer membrane subunit</fullName>
    </submittedName>
    <submittedName>
        <fullName evidence="4">Efflux transporter, outer membrane factor (OMF) lipoprotein, NodT family</fullName>
    </submittedName>
</protein>
<comment type="similarity">
    <text evidence="1 2">Belongs to the outer membrane factor (OMF) (TC 1.B.17) family.</text>
</comment>
<reference evidence="3 6" key="2">
    <citation type="submission" date="2019-12" db="EMBL/GenBank/DDBJ databases">
        <authorList>
            <person name="Zheng J."/>
        </authorList>
    </citation>
    <scope>NUCLEOTIDE SEQUENCE [LARGE SCALE GENOMIC DNA]</scope>
    <source>
        <strain evidence="3 6">DSM 27347</strain>
    </source>
</reference>
<proteinExistence type="inferred from homology"/>
<keyword evidence="2" id="KW-1134">Transmembrane beta strand</keyword>
<evidence type="ECO:0000256" key="1">
    <source>
        <dbReference type="ARBA" id="ARBA00007613"/>
    </source>
</evidence>
<evidence type="ECO:0000256" key="2">
    <source>
        <dbReference type="RuleBase" id="RU362097"/>
    </source>
</evidence>
<name>A0A1G7PGD2_9SPHN</name>
<keyword evidence="5" id="KW-1185">Reference proteome</keyword>
<organism evidence="4 5">
    <name type="scientific">Sphingomonas carotinifaciens</name>
    <dbReference type="NCBI Taxonomy" id="1166323"/>
    <lineage>
        <taxon>Bacteria</taxon>
        <taxon>Pseudomonadati</taxon>
        <taxon>Pseudomonadota</taxon>
        <taxon>Alphaproteobacteria</taxon>
        <taxon>Sphingomonadales</taxon>
        <taxon>Sphingomonadaceae</taxon>
        <taxon>Sphingomonas</taxon>
    </lineage>
</organism>
<dbReference type="Gene3D" id="2.20.200.10">
    <property type="entry name" value="Outer membrane efflux proteins (OEP)"/>
    <property type="match status" value="1"/>
</dbReference>
<dbReference type="PANTHER" id="PTHR30203:SF25">
    <property type="entry name" value="OUTER MEMBRANE PROTEIN-RELATED"/>
    <property type="match status" value="1"/>
</dbReference>
<dbReference type="OrthoDB" id="7181739at2"/>
<dbReference type="Proteomes" id="UP000323502">
    <property type="component" value="Unassembled WGS sequence"/>
</dbReference>
<comment type="subcellular location">
    <subcellularLocation>
        <location evidence="2">Cell membrane</location>
        <topology evidence="2">Lipid-anchor</topology>
    </subcellularLocation>
</comment>
<dbReference type="AlphaFoldDB" id="A0A1G7PGD2"/>
<keyword evidence="2" id="KW-0472">Membrane</keyword>
<dbReference type="Proteomes" id="UP000436801">
    <property type="component" value="Unassembled WGS sequence"/>
</dbReference>
<dbReference type="EMBL" id="WSUT01000005">
    <property type="protein sequence ID" value="MWC44540.1"/>
    <property type="molecule type" value="Genomic_DNA"/>
</dbReference>
<dbReference type="Gene3D" id="1.20.1600.10">
    <property type="entry name" value="Outer membrane efflux proteins (OEP)"/>
    <property type="match status" value="1"/>
</dbReference>
<dbReference type="Pfam" id="PF02321">
    <property type="entry name" value="OEP"/>
    <property type="match status" value="2"/>
</dbReference>
<evidence type="ECO:0000313" key="6">
    <source>
        <dbReference type="Proteomes" id="UP000436801"/>
    </source>
</evidence>
<dbReference type="PANTHER" id="PTHR30203">
    <property type="entry name" value="OUTER MEMBRANE CATION EFFLUX PROTEIN"/>
    <property type="match status" value="1"/>
</dbReference>
<dbReference type="GO" id="GO:0015562">
    <property type="term" value="F:efflux transmembrane transporter activity"/>
    <property type="evidence" value="ECO:0007669"/>
    <property type="project" value="InterPro"/>
</dbReference>
<evidence type="ECO:0000313" key="4">
    <source>
        <dbReference type="EMBL" id="SDF85325.1"/>
    </source>
</evidence>
<dbReference type="InterPro" id="IPR003423">
    <property type="entry name" value="OMP_efflux"/>
</dbReference>
<dbReference type="GO" id="GO:0005886">
    <property type="term" value="C:plasma membrane"/>
    <property type="evidence" value="ECO:0007669"/>
    <property type="project" value="UniProtKB-SubCell"/>
</dbReference>
<evidence type="ECO:0000313" key="3">
    <source>
        <dbReference type="EMBL" id="MWC44540.1"/>
    </source>
</evidence>
<dbReference type="NCBIfam" id="TIGR01845">
    <property type="entry name" value="outer_NodT"/>
    <property type="match status" value="1"/>
</dbReference>
<dbReference type="InterPro" id="IPR010131">
    <property type="entry name" value="MdtP/NodT-like"/>
</dbReference>
<accession>A0A1G7PGD2</accession>
<keyword evidence="2 4" id="KW-0449">Lipoprotein</keyword>
<reference evidence="4 5" key="1">
    <citation type="submission" date="2016-10" db="EMBL/GenBank/DDBJ databases">
        <authorList>
            <person name="Varghese N."/>
            <person name="Submissions S."/>
        </authorList>
    </citation>
    <scope>NUCLEOTIDE SEQUENCE [LARGE SCALE GENOMIC DNA]</scope>
    <source>
        <strain evidence="4 5">S7-754</strain>
    </source>
</reference>
<evidence type="ECO:0000313" key="5">
    <source>
        <dbReference type="Proteomes" id="UP000323502"/>
    </source>
</evidence>
<dbReference type="SUPFAM" id="SSF56954">
    <property type="entry name" value="Outer membrane efflux proteins (OEP)"/>
    <property type="match status" value="1"/>
</dbReference>
<dbReference type="EMBL" id="FNBI01000006">
    <property type="protein sequence ID" value="SDF85325.1"/>
    <property type="molecule type" value="Genomic_DNA"/>
</dbReference>
<sequence length="479" mass="50552">MRTLILPSLVLVSACTVGPNYQGPESAGAVAPTAKFVRAQPETVAAQPVVASWWTGLGDPMLDHLEARALAGNPNIAVAEARLRQARAGLRLERANQLPSANAQAMGVFARLPGIDLGGAEAGAQGGGGDSESLQFYNLGFDASWEVDLFGLRRRGVEAARASLGRAEAGVADVQVSLTAEVAQAYVALRDRQQRLALGQATAERQRRMLALTQERYGAGTTSALEVERLRTQLEQTDATLVPLTAERDAYLNALAILVGEAPGALDTMLATPGRVPLPPAQVAVGDPAALLQRRPDIRAAERQLAQSNARIGVAEAQRFPQISLMGMLGLGGTDPGDVFDTGNLFTLGMPRLSWNFLDFGRNAARVEQAKGVRDEAAAQYRASVLTALRDAEDALSRYGARRRTVASAARTKASADRAAALQQQRYAAGTATLIDTLDAERQRLSAEQSLAQATAAMTSDFIALQKALGLGWGPAPAS</sequence>
<keyword evidence="2" id="KW-0564">Palmitate</keyword>
<dbReference type="RefSeq" id="WP_149682980.1">
    <property type="nucleotide sequence ID" value="NZ_FNBI01000006.1"/>
</dbReference>